<keyword evidence="4" id="KW-1185">Reference proteome</keyword>
<comment type="caution">
    <text evidence="3">The sequence shown here is derived from an EMBL/GenBank/DDBJ whole genome shotgun (WGS) entry which is preliminary data.</text>
</comment>
<dbReference type="Pfam" id="PF05598">
    <property type="entry name" value="DUF772"/>
    <property type="match status" value="1"/>
</dbReference>
<dbReference type="Proteomes" id="UP000654947">
    <property type="component" value="Unassembled WGS sequence"/>
</dbReference>
<gene>
    <name evidence="3" type="ORF">GCM10007147_32700</name>
</gene>
<evidence type="ECO:0000259" key="2">
    <source>
        <dbReference type="Pfam" id="PF05598"/>
    </source>
</evidence>
<accession>A0A918XG94</accession>
<dbReference type="RefSeq" id="WP_017574295.1">
    <property type="nucleotide sequence ID" value="NZ_BMXL01000019.1"/>
</dbReference>
<feature type="region of interest" description="Disordered" evidence="1">
    <location>
        <begin position="138"/>
        <end position="158"/>
    </location>
</feature>
<feature type="domain" description="Transposase InsH N-terminal" evidence="2">
    <location>
        <begin position="23"/>
        <end position="113"/>
    </location>
</feature>
<evidence type="ECO:0000313" key="3">
    <source>
        <dbReference type="EMBL" id="GHD30714.1"/>
    </source>
</evidence>
<dbReference type="InterPro" id="IPR008490">
    <property type="entry name" value="Transposase_InsH_N"/>
</dbReference>
<dbReference type="PANTHER" id="PTHR35604">
    <property type="entry name" value="TRANSPOSASE INSH FOR INSERTION SEQUENCE ELEMENT IS5A-RELATED"/>
    <property type="match status" value="1"/>
</dbReference>
<evidence type="ECO:0000313" key="4">
    <source>
        <dbReference type="Proteomes" id="UP000654947"/>
    </source>
</evidence>
<dbReference type="EMBL" id="BMXL01000019">
    <property type="protein sequence ID" value="GHD30714.1"/>
    <property type="molecule type" value="Genomic_DNA"/>
</dbReference>
<dbReference type="AlphaFoldDB" id="A0A918XG94"/>
<proteinExistence type="predicted"/>
<name>A0A918XG94_9ACTN</name>
<organism evidence="3 4">
    <name type="scientific">Nocardiopsis kunsanensis</name>
    <dbReference type="NCBI Taxonomy" id="141693"/>
    <lineage>
        <taxon>Bacteria</taxon>
        <taxon>Bacillati</taxon>
        <taxon>Actinomycetota</taxon>
        <taxon>Actinomycetes</taxon>
        <taxon>Streptosporangiales</taxon>
        <taxon>Nocardiopsidaceae</taxon>
        <taxon>Nocardiopsis</taxon>
    </lineage>
</organism>
<protein>
    <recommendedName>
        <fullName evidence="2">Transposase InsH N-terminal domain-containing protein</fullName>
    </recommendedName>
</protein>
<reference evidence="3 4" key="1">
    <citation type="journal article" date="2014" name="Int. J. Syst. Evol. Microbiol.">
        <title>Complete genome sequence of Corynebacterium casei LMG S-19264T (=DSM 44701T), isolated from a smear-ripened cheese.</title>
        <authorList>
            <consortium name="US DOE Joint Genome Institute (JGI-PGF)"/>
            <person name="Walter F."/>
            <person name="Albersmeier A."/>
            <person name="Kalinowski J."/>
            <person name="Ruckert C."/>
        </authorList>
    </citation>
    <scope>NUCLEOTIDE SEQUENCE [LARGE SCALE GENOMIC DNA]</scope>
    <source>
        <strain evidence="3 4">KCTC 19473</strain>
    </source>
</reference>
<evidence type="ECO:0000256" key="1">
    <source>
        <dbReference type="SAM" id="MobiDB-lite"/>
    </source>
</evidence>
<sequence length="158" mass="17105">MSLEPGKDTGVPEMTAQVVAAAFPDSSPAIRLRDALGPVFTDERFTTAFSYRGRPAVSPGSLALISVLQHAEGLTDRQTAEAVRSRMDWKYLLGLEIHDPGIAHATLSHFRSRLLEHGLENQLLQAVLERADQIGLLATGGRQRTDAPPRPTPSGDAR</sequence>
<dbReference type="PANTHER" id="PTHR35604:SF2">
    <property type="entry name" value="TRANSPOSASE INSH FOR INSERTION SEQUENCE ELEMENT IS5A-RELATED"/>
    <property type="match status" value="1"/>
</dbReference>